<organism evidence="3 4">
    <name type="scientific">Catenulispora pinistramenti</name>
    <dbReference type="NCBI Taxonomy" id="2705254"/>
    <lineage>
        <taxon>Bacteria</taxon>
        <taxon>Bacillati</taxon>
        <taxon>Actinomycetota</taxon>
        <taxon>Actinomycetes</taxon>
        <taxon>Catenulisporales</taxon>
        <taxon>Catenulisporaceae</taxon>
        <taxon>Catenulispora</taxon>
    </lineage>
</organism>
<gene>
    <name evidence="3" type="ORF">KGQ19_33245</name>
</gene>
<proteinExistence type="predicted"/>
<dbReference type="RefSeq" id="WP_212016666.1">
    <property type="nucleotide sequence ID" value="NZ_JAAFYZ010000153.1"/>
</dbReference>
<dbReference type="Proteomes" id="UP000730482">
    <property type="component" value="Unassembled WGS sequence"/>
</dbReference>
<comment type="caution">
    <text evidence="3">The sequence shown here is derived from an EMBL/GenBank/DDBJ whole genome shotgun (WGS) entry which is preliminary data.</text>
</comment>
<evidence type="ECO:0000256" key="1">
    <source>
        <dbReference type="SAM" id="SignalP"/>
    </source>
</evidence>
<evidence type="ECO:0000313" key="3">
    <source>
        <dbReference type="EMBL" id="MBS2551744.1"/>
    </source>
</evidence>
<evidence type="ECO:0000313" key="4">
    <source>
        <dbReference type="Proteomes" id="UP000730482"/>
    </source>
</evidence>
<protein>
    <recommendedName>
        <fullName evidence="2">Lipoprotein LpqB N-terminal domain-containing protein</fullName>
    </recommendedName>
</protein>
<name>A0ABS5L0P8_9ACTN</name>
<feature type="signal peptide" evidence="1">
    <location>
        <begin position="1"/>
        <end position="27"/>
    </location>
</feature>
<dbReference type="InterPro" id="IPR059026">
    <property type="entry name" value="LpqB_N"/>
</dbReference>
<evidence type="ECO:0000259" key="2">
    <source>
        <dbReference type="Pfam" id="PF25976"/>
    </source>
</evidence>
<dbReference type="SUPFAM" id="SSF101898">
    <property type="entry name" value="NHL repeat"/>
    <property type="match status" value="1"/>
</dbReference>
<dbReference type="EMBL" id="JAAFYZ010000153">
    <property type="protein sequence ID" value="MBS2551744.1"/>
    <property type="molecule type" value="Genomic_DNA"/>
</dbReference>
<accession>A0ABS5L0P8</accession>
<dbReference type="PROSITE" id="PS51257">
    <property type="entry name" value="PROKAR_LIPOPROTEIN"/>
    <property type="match status" value="1"/>
</dbReference>
<feature type="chain" id="PRO_5046076982" description="Lipoprotein LpqB N-terminal domain-containing protein" evidence="1">
    <location>
        <begin position="28"/>
        <end position="671"/>
    </location>
</feature>
<dbReference type="Pfam" id="PF25976">
    <property type="entry name" value="LpqB_N"/>
    <property type="match status" value="1"/>
</dbReference>
<keyword evidence="4" id="KW-1185">Reference proteome</keyword>
<reference evidence="3 4" key="1">
    <citation type="submission" date="2020-02" db="EMBL/GenBank/DDBJ databases">
        <title>Acidophilic actinobacteria isolated from forest soil.</title>
        <authorList>
            <person name="Golinska P."/>
        </authorList>
    </citation>
    <scope>NUCLEOTIDE SEQUENCE [LARGE SCALE GENOMIC DNA]</scope>
    <source>
        <strain evidence="3 4">NL8</strain>
    </source>
</reference>
<keyword evidence="1" id="KW-0732">Signal</keyword>
<feature type="domain" description="Lipoprotein LpqB N-terminal" evidence="2">
    <location>
        <begin position="53"/>
        <end position="200"/>
    </location>
</feature>
<sequence length="671" mass="71070">MSAPNRMARWAAGLLALAAAAGTAACAGPPSKGEVRSAPLNQSRNNVVILAREPTPGMTPEQLVNSFLQALTGDQQDPTFSVAQEFLTPEARNQMVPPGSTRGWVTTTKIVNYQGAVPDPPPDPDHGVHPAAAATATPAVGAEQTVSVTGTQYAQIDPFGFFKYQTGSVTQTFTVKYFGATTGWRIESAPDSRMISADAFKRAYQTYQSALPVYLPTHDQTAEQMDQVYLTQASGKVDYTYDALARAVLQGRYPGQNSLLSLASPVTLDPDGVATVTLAVPHGGMPDITDVQRALYLTFQNASETQQLLSATPLTQLRVTYAGCGSTCKPETVVQAQTPSPTVYWLCPEGQNGAVASIVYRTLSPASNATAACPTNGAKPQSVVAMAGVNPQKNSPIAVKVAPDSSDIKDPKATTDVAVVETNGDVVVLDDKTTDQRVWYDAVDPAKVTDLEWDPLDGSLWVVDDDNLYRVQAPGDSPQPVLVPGQHVVRFKPSPDGLRAVVVSGQNAPNPAAASSPQPAMMVTIDRSADLPSLDNATEFQLLQGSSQTGDLPGDSDALQTVFDASWADGRTVVLLGVQTNSSTQKLYKVYLDGSQDSTILDPEDAQPVTQRVGAAIGNNNNGRGSAMWTFSDAPGPTDPNSWYSYFKRSGGSDSFQELGWSPVTATQLPS</sequence>